<evidence type="ECO:0000256" key="1">
    <source>
        <dbReference type="SAM" id="MobiDB-lite"/>
    </source>
</evidence>
<protein>
    <submittedName>
        <fullName evidence="2">Uncharacterized protein</fullName>
    </submittedName>
</protein>
<feature type="compositionally biased region" description="Low complexity" evidence="1">
    <location>
        <begin position="114"/>
        <end position="124"/>
    </location>
</feature>
<keyword evidence="3" id="KW-1185">Reference proteome</keyword>
<evidence type="ECO:0000313" key="2">
    <source>
        <dbReference type="EMBL" id="BDI32790.1"/>
    </source>
</evidence>
<dbReference type="OrthoDB" id="9790141at2"/>
<name>A0A402CQB3_9BACT</name>
<dbReference type="EMBL" id="AP025739">
    <property type="protein sequence ID" value="BDI32790.1"/>
    <property type="molecule type" value="Genomic_DNA"/>
</dbReference>
<dbReference type="KEGG" id="ccot:CCAX7_48410"/>
<accession>A0A402CQB3</accession>
<gene>
    <name evidence="2" type="ORF">CCAX7_48410</name>
</gene>
<reference evidence="2 3" key="1">
    <citation type="journal article" date="2019" name="Int. J. Syst. Evol. Microbiol.">
        <title>Capsulimonas corticalis gen. nov., sp. nov., an aerobic capsulated bacterium, of a novel bacterial order, Capsulimonadales ord. nov., of the class Armatimonadia of the phylum Armatimonadetes.</title>
        <authorList>
            <person name="Li J."/>
            <person name="Kudo C."/>
            <person name="Tonouchi A."/>
        </authorList>
    </citation>
    <scope>NUCLEOTIDE SEQUENCE [LARGE SCALE GENOMIC DNA]</scope>
    <source>
        <strain evidence="2 3">AX-7</strain>
    </source>
</reference>
<sequence length="250" mass="27527">MDQQAASKPEEIWRQAFYRVQRTLDIPIVWMAMEAARPLALDGNHLIVGLDPNDRYLSVNLQTHEYATVIDDALAEVAGRPLALHIIEGFSLEDYKARQAQELVSSAPEPAPPAAAANHQETAAPAPPRSAPSAPARAAQAGHMDEVVELIPHWDKLNERLTVAFKHAPLARYPHGQAAFLLHAVKLISATMDHFMDAPFGQADPIQERALAKCVERLGVTVSLDPFFISLELIRYRRDQGRDVGGFPPA</sequence>
<organism evidence="2 3">
    <name type="scientific">Capsulimonas corticalis</name>
    <dbReference type="NCBI Taxonomy" id="2219043"/>
    <lineage>
        <taxon>Bacteria</taxon>
        <taxon>Bacillati</taxon>
        <taxon>Armatimonadota</taxon>
        <taxon>Armatimonadia</taxon>
        <taxon>Capsulimonadales</taxon>
        <taxon>Capsulimonadaceae</taxon>
        <taxon>Capsulimonas</taxon>
    </lineage>
</organism>
<feature type="region of interest" description="Disordered" evidence="1">
    <location>
        <begin position="102"/>
        <end position="139"/>
    </location>
</feature>
<evidence type="ECO:0000313" key="3">
    <source>
        <dbReference type="Proteomes" id="UP000287394"/>
    </source>
</evidence>
<dbReference type="AlphaFoldDB" id="A0A402CQB3"/>
<dbReference type="Proteomes" id="UP000287394">
    <property type="component" value="Chromosome"/>
</dbReference>
<dbReference type="RefSeq" id="WP_119319512.1">
    <property type="nucleotide sequence ID" value="NZ_AP025739.1"/>
</dbReference>
<proteinExistence type="predicted"/>